<dbReference type="SUPFAM" id="SSF47336">
    <property type="entry name" value="ACP-like"/>
    <property type="match status" value="1"/>
</dbReference>
<sequence length="775" mass="81591">VLAQGTPTNLPTYPFQRHHYWLDTASPGRHRASATTGADPHTGFWEAVEREDLEGLARTLRLDVSRAELTTLLPALSAWHRRRSAASTMDAWRYREGWRPLPDTTAPVLSGTWLVVLAPDQKGDALYEAIATALNQHGATVETVVVAPDDPRRWADTVAALTAHATAHTTAPVVGVLSLLARDEAAGSHRTLRLIQGLEAAGLFAPLWCVTQGAVSVGDHDPLTGPAQALVWGLGRVAAQELATRWGGLVDLPQELDQRTTARLCAVLAAGSHEDQVAVRAAGILGRRIVRAPRLGDVLDDGWTPGPGTVLITGGTGALGSQMARRLAARGAEHLLLVSRRGDTAPGADELVAELTASGARATVAACDVGDAGALRALLDSIPAAYPLTSVFHTAAILDDAAITALTPEQVDRVLRVKADAAWRLHELTRDVELSAFVLFSSLAGTVGMVGQGNYAPANAYMDALARHRRARGLVATSVAWGSWAQGGMAERDAVTELRLRHGVPLLPPESALLALEAALADDETALVVADIDWDRFAHAYTAARPSHLLDEIPEARRALDAVEGAGAGAPGGGVGTGGTGGTGGTVAALRDRLADAKPEERERRLLEAVRGQVAAVLGHASAGAVGTRRPFLELGLDSVTAVELRNRLGSVTGLRLPTTVIFDFPTVAELVGYLYAQLFGDVCAVGDVSDAGDGPAATGHGTAELDRLERLLGTLPGDAPARSEIADRLRRLLRSAVDALETVDTDEEPVTSDDLEAATNDQLFDYIEKEFGIS</sequence>
<dbReference type="PROSITE" id="PS50075">
    <property type="entry name" value="CARRIER"/>
    <property type="match status" value="1"/>
</dbReference>
<dbReference type="PROSITE" id="PS00012">
    <property type="entry name" value="PHOSPHOPANTETHEINE"/>
    <property type="match status" value="1"/>
</dbReference>
<gene>
    <name evidence="6" type="ORF">NP777_46490</name>
</gene>
<keyword evidence="4" id="KW-0511">Multifunctional enzyme</keyword>
<dbReference type="Gene3D" id="1.10.1200.10">
    <property type="entry name" value="ACP-like"/>
    <property type="match status" value="1"/>
</dbReference>
<dbReference type="InterPro" id="IPR050091">
    <property type="entry name" value="PKS_NRPS_Biosynth_Enz"/>
</dbReference>
<evidence type="ECO:0000256" key="2">
    <source>
        <dbReference type="ARBA" id="ARBA00022553"/>
    </source>
</evidence>
<keyword evidence="3" id="KW-0808">Transferase</keyword>
<feature type="non-terminal residue" evidence="6">
    <location>
        <position position="1"/>
    </location>
</feature>
<dbReference type="InterPro" id="IPR009081">
    <property type="entry name" value="PP-bd_ACP"/>
</dbReference>
<dbReference type="SMART" id="SM01294">
    <property type="entry name" value="PKS_PP_betabranch"/>
    <property type="match status" value="1"/>
</dbReference>
<dbReference type="RefSeq" id="WP_256656258.1">
    <property type="nucleotide sequence ID" value="NZ_JANIAA010000112.1"/>
</dbReference>
<dbReference type="Pfam" id="PF08659">
    <property type="entry name" value="KR"/>
    <property type="match status" value="1"/>
</dbReference>
<keyword evidence="2" id="KW-0597">Phosphoprotein</keyword>
<name>A0ABT1VDR2_9ACTN</name>
<dbReference type="PANTHER" id="PTHR43775">
    <property type="entry name" value="FATTY ACID SYNTHASE"/>
    <property type="match status" value="1"/>
</dbReference>
<dbReference type="Pfam" id="PF18369">
    <property type="entry name" value="PKS_DE"/>
    <property type="match status" value="1"/>
</dbReference>
<reference evidence="6 7" key="1">
    <citation type="submission" date="2022-07" db="EMBL/GenBank/DDBJ databases">
        <authorList>
            <person name="Phongsopitanun W."/>
            <person name="Tanasupawat S."/>
        </authorList>
    </citation>
    <scope>NUCLEOTIDE SEQUENCE [LARGE SCALE GENOMIC DNA]</scope>
    <source>
        <strain evidence="6 7">RCU-064</strain>
    </source>
</reference>
<dbReference type="Gene3D" id="6.10.140.1830">
    <property type="match status" value="1"/>
</dbReference>
<proteinExistence type="predicted"/>
<dbReference type="SMART" id="SM00822">
    <property type="entry name" value="PKS_KR"/>
    <property type="match status" value="1"/>
</dbReference>
<comment type="caution">
    <text evidence="6">The sequence shown here is derived from an EMBL/GenBank/DDBJ whole genome shotgun (WGS) entry which is preliminary data.</text>
</comment>
<dbReference type="InterPro" id="IPR057326">
    <property type="entry name" value="KR_dom"/>
</dbReference>
<evidence type="ECO:0000313" key="7">
    <source>
        <dbReference type="Proteomes" id="UP001204746"/>
    </source>
</evidence>
<keyword evidence="1" id="KW-0596">Phosphopantetheine</keyword>
<evidence type="ECO:0000256" key="4">
    <source>
        <dbReference type="ARBA" id="ARBA00023268"/>
    </source>
</evidence>
<accession>A0ABT1VDR2</accession>
<dbReference type="InterPro" id="IPR036736">
    <property type="entry name" value="ACP-like_sf"/>
</dbReference>
<evidence type="ECO:0000256" key="3">
    <source>
        <dbReference type="ARBA" id="ARBA00022679"/>
    </source>
</evidence>
<keyword evidence="7" id="KW-1185">Reference proteome</keyword>
<dbReference type="InterPro" id="IPR041618">
    <property type="entry name" value="PKS_DE"/>
</dbReference>
<dbReference type="InterPro" id="IPR006162">
    <property type="entry name" value="Ppantetheine_attach_site"/>
</dbReference>
<dbReference type="CDD" id="cd08952">
    <property type="entry name" value="KR_1_SDR_x"/>
    <property type="match status" value="1"/>
</dbReference>
<dbReference type="InterPro" id="IPR036291">
    <property type="entry name" value="NAD(P)-bd_dom_sf"/>
</dbReference>
<dbReference type="PANTHER" id="PTHR43775:SF51">
    <property type="entry name" value="INACTIVE PHENOLPHTHIOCEROL SYNTHESIS POLYKETIDE SYNTHASE TYPE I PKS1-RELATED"/>
    <property type="match status" value="1"/>
</dbReference>
<dbReference type="SMART" id="SM00823">
    <property type="entry name" value="PKS_PP"/>
    <property type="match status" value="1"/>
</dbReference>
<evidence type="ECO:0000256" key="1">
    <source>
        <dbReference type="ARBA" id="ARBA00022450"/>
    </source>
</evidence>
<evidence type="ECO:0000313" key="6">
    <source>
        <dbReference type="EMBL" id="MCQ8195537.1"/>
    </source>
</evidence>
<organism evidence="6 7">
    <name type="scientific">Streptomyces rugosispiralis</name>
    <dbReference type="NCBI Taxonomy" id="2967341"/>
    <lineage>
        <taxon>Bacteria</taxon>
        <taxon>Bacillati</taxon>
        <taxon>Actinomycetota</taxon>
        <taxon>Actinomycetes</taxon>
        <taxon>Kitasatosporales</taxon>
        <taxon>Streptomycetaceae</taxon>
        <taxon>Streptomyces</taxon>
    </lineage>
</organism>
<protein>
    <submittedName>
        <fullName evidence="6">SDR family NAD(P)-dependent oxidoreductase</fullName>
    </submittedName>
</protein>
<dbReference type="EMBL" id="JANIAA010000112">
    <property type="protein sequence ID" value="MCQ8195537.1"/>
    <property type="molecule type" value="Genomic_DNA"/>
</dbReference>
<feature type="domain" description="Carrier" evidence="5">
    <location>
        <begin position="604"/>
        <end position="679"/>
    </location>
</feature>
<dbReference type="InterPro" id="IPR020806">
    <property type="entry name" value="PKS_PP-bd"/>
</dbReference>
<dbReference type="InterPro" id="IPR013968">
    <property type="entry name" value="PKS_KR"/>
</dbReference>
<evidence type="ECO:0000259" key="5">
    <source>
        <dbReference type="PROSITE" id="PS50075"/>
    </source>
</evidence>
<dbReference type="Pfam" id="PF00550">
    <property type="entry name" value="PP-binding"/>
    <property type="match status" value="1"/>
</dbReference>
<dbReference type="SUPFAM" id="SSF51735">
    <property type="entry name" value="NAD(P)-binding Rossmann-fold domains"/>
    <property type="match status" value="2"/>
</dbReference>
<dbReference type="Proteomes" id="UP001204746">
    <property type="component" value="Unassembled WGS sequence"/>
</dbReference>
<dbReference type="Gene3D" id="3.40.50.720">
    <property type="entry name" value="NAD(P)-binding Rossmann-like Domain"/>
    <property type="match status" value="1"/>
</dbReference>